<sequence>MRARPVEAGRGSEGSATLLLLLLVQFFQIDRARIVGAIEPVHVERLAAVEGLVGASRFNRARVHQRYTAAPLRRRWWVDMVHYRHVDRGRVQWLGVALLPMVMIVARQRLGAVVHGQPSVRGPVASWRCTTVRVLHRFLTVLAPIPCRQPVGTLTEATECHLAARQVLLLLLDHSCFPTSRCRSSSSLPKHRYRFFGHIGHIARRRRMVAVLFATVVVASTVRILPEVVRLPGRQSTAAASIRCDTGAPCTVSPIIAAIEPPVVPLFRCGGHHLPVEGVVVLWCVQHHHRYRRTIVTDVAIDHVVLLVGGGGCIARLMTRLLPASIQR</sequence>
<keyword evidence="1" id="KW-0732">Signal</keyword>
<feature type="chain" id="PRO_5014999095" evidence="1">
    <location>
        <begin position="33"/>
        <end position="328"/>
    </location>
</feature>
<name>A0A2M4B0W5_9DIPT</name>
<evidence type="ECO:0000313" key="2">
    <source>
        <dbReference type="EMBL" id="MBW46684.1"/>
    </source>
</evidence>
<organism evidence="2">
    <name type="scientific">Anopheles triannulatus</name>
    <dbReference type="NCBI Taxonomy" id="58253"/>
    <lineage>
        <taxon>Eukaryota</taxon>
        <taxon>Metazoa</taxon>
        <taxon>Ecdysozoa</taxon>
        <taxon>Arthropoda</taxon>
        <taxon>Hexapoda</taxon>
        <taxon>Insecta</taxon>
        <taxon>Pterygota</taxon>
        <taxon>Neoptera</taxon>
        <taxon>Endopterygota</taxon>
        <taxon>Diptera</taxon>
        <taxon>Nematocera</taxon>
        <taxon>Culicoidea</taxon>
        <taxon>Culicidae</taxon>
        <taxon>Anophelinae</taxon>
        <taxon>Anopheles</taxon>
    </lineage>
</organism>
<evidence type="ECO:0000256" key="1">
    <source>
        <dbReference type="SAM" id="SignalP"/>
    </source>
</evidence>
<feature type="signal peptide" evidence="1">
    <location>
        <begin position="1"/>
        <end position="32"/>
    </location>
</feature>
<dbReference type="AlphaFoldDB" id="A0A2M4B0W5"/>
<protein>
    <submittedName>
        <fullName evidence="2">Putative secreted protein</fullName>
    </submittedName>
</protein>
<reference evidence="2" key="1">
    <citation type="submission" date="2018-01" db="EMBL/GenBank/DDBJ databases">
        <title>An insight into the sialome of Amazonian anophelines.</title>
        <authorList>
            <person name="Ribeiro J.M."/>
            <person name="Scarpassa V."/>
            <person name="Calvo E."/>
        </authorList>
    </citation>
    <scope>NUCLEOTIDE SEQUENCE</scope>
    <source>
        <tissue evidence="2">Salivary glands</tissue>
    </source>
</reference>
<proteinExistence type="predicted"/>
<dbReference type="EMBL" id="GGFK01013363">
    <property type="protein sequence ID" value="MBW46684.1"/>
    <property type="molecule type" value="Transcribed_RNA"/>
</dbReference>
<accession>A0A2M4B0W5</accession>